<dbReference type="Gene3D" id="3.40.50.720">
    <property type="entry name" value="NAD(P)-binding Rossmann-like Domain"/>
    <property type="match status" value="1"/>
</dbReference>
<dbReference type="PANTHER" id="PTHR43544">
    <property type="entry name" value="SHORT-CHAIN DEHYDROGENASE/REDUCTASE"/>
    <property type="match status" value="1"/>
</dbReference>
<dbReference type="Proteomes" id="UP001501920">
    <property type="component" value="Chromosome 1"/>
</dbReference>
<sequence>LGAIYHRNGWVKACSVLITGANRGLGLEMVRQLVEGPCTAQEIFAGCCSPEGPRSKALKDLVEKYPDIITVVPLVLTPTALKCLQRLQVGDKGLNVLVNNAGVLAHREMQDTSDNNMLCAFTTNVIGPVSVTKEYLPYLCVAARSSGEPAISCCKATCSNSTLVSKHIVQNMFLKLRLSDIGSASVSQAGLNMLTVCAALELKKDVVLCTALDSDVEGLLKVMSSLNEQHHGGFFDYAGNTVPW</sequence>
<keyword evidence="2" id="KW-1185">Reference proteome</keyword>
<dbReference type="PRINTS" id="PR00081">
    <property type="entry name" value="GDHRDH"/>
</dbReference>
<reference evidence="1" key="2">
    <citation type="submission" date="2025-08" db="UniProtKB">
        <authorList>
            <consortium name="Ensembl"/>
        </authorList>
    </citation>
    <scope>IDENTIFICATION</scope>
</reference>
<proteinExistence type="predicted"/>
<accession>A0AAR2KNC3</accession>
<dbReference type="GO" id="GO:0016491">
    <property type="term" value="F:oxidoreductase activity"/>
    <property type="evidence" value="ECO:0007669"/>
    <property type="project" value="TreeGrafter"/>
</dbReference>
<reference evidence="1" key="3">
    <citation type="submission" date="2025-09" db="UniProtKB">
        <authorList>
            <consortium name="Ensembl"/>
        </authorList>
    </citation>
    <scope>IDENTIFICATION</scope>
</reference>
<protein>
    <submittedName>
        <fullName evidence="1">Zgc:163083</fullName>
    </submittedName>
</protein>
<dbReference type="Pfam" id="PF00106">
    <property type="entry name" value="adh_short"/>
    <property type="match status" value="1"/>
</dbReference>
<dbReference type="SUPFAM" id="SSF51735">
    <property type="entry name" value="NAD(P)-binding Rossmann-fold domains"/>
    <property type="match status" value="1"/>
</dbReference>
<evidence type="ECO:0000313" key="2">
    <source>
        <dbReference type="Proteomes" id="UP001501920"/>
    </source>
</evidence>
<dbReference type="GO" id="GO:0005737">
    <property type="term" value="C:cytoplasm"/>
    <property type="evidence" value="ECO:0007669"/>
    <property type="project" value="TreeGrafter"/>
</dbReference>
<name>A0AAR2KNC3_PYGNA</name>
<organism evidence="1 2">
    <name type="scientific">Pygocentrus nattereri</name>
    <name type="common">Red-bellied piranha</name>
    <dbReference type="NCBI Taxonomy" id="42514"/>
    <lineage>
        <taxon>Eukaryota</taxon>
        <taxon>Metazoa</taxon>
        <taxon>Chordata</taxon>
        <taxon>Craniata</taxon>
        <taxon>Vertebrata</taxon>
        <taxon>Euteleostomi</taxon>
        <taxon>Actinopterygii</taxon>
        <taxon>Neopterygii</taxon>
        <taxon>Teleostei</taxon>
        <taxon>Ostariophysi</taxon>
        <taxon>Characiformes</taxon>
        <taxon>Characoidei</taxon>
        <taxon>Pygocentrus</taxon>
    </lineage>
</organism>
<evidence type="ECO:0000313" key="1">
    <source>
        <dbReference type="Ensembl" id="ENSPNAP00000063912.1"/>
    </source>
</evidence>
<dbReference type="InterPro" id="IPR002347">
    <property type="entry name" value="SDR_fam"/>
</dbReference>
<dbReference type="AlphaFoldDB" id="A0AAR2KNC3"/>
<dbReference type="Ensembl" id="ENSPNAT00000050234.1">
    <property type="protein sequence ID" value="ENSPNAP00000063912.1"/>
    <property type="gene ID" value="ENSPNAG00000003205.2"/>
</dbReference>
<dbReference type="InterPro" id="IPR036291">
    <property type="entry name" value="NAD(P)-bd_dom_sf"/>
</dbReference>
<dbReference type="GeneTree" id="ENSGT00940000166524"/>
<dbReference type="InterPro" id="IPR051468">
    <property type="entry name" value="Fungal_SecMetab_SDRs"/>
</dbReference>
<reference evidence="1 2" key="1">
    <citation type="submission" date="2020-10" db="EMBL/GenBank/DDBJ databases">
        <title>Pygocentrus nattereri (red-bellied piranha) genome, fPygNat1, primary haplotype.</title>
        <authorList>
            <person name="Myers G."/>
            <person name="Meyer A."/>
            <person name="Karagic N."/>
            <person name="Pippel M."/>
            <person name="Winkler S."/>
            <person name="Tracey A."/>
            <person name="Wood J."/>
            <person name="Formenti G."/>
            <person name="Howe K."/>
            <person name="Fedrigo O."/>
            <person name="Jarvis E.D."/>
        </authorList>
    </citation>
    <scope>NUCLEOTIDE SEQUENCE [LARGE SCALE GENOMIC DNA]</scope>
</reference>
<dbReference type="PANTHER" id="PTHR43544:SF33">
    <property type="entry name" value="C-FACTOR"/>
    <property type="match status" value="1"/>
</dbReference>